<dbReference type="PROSITE" id="PS50110">
    <property type="entry name" value="RESPONSE_REGULATORY"/>
    <property type="match status" value="1"/>
</dbReference>
<evidence type="ECO:0000313" key="13">
    <source>
        <dbReference type="EMBL" id="AGF54090.1"/>
    </source>
</evidence>
<keyword evidence="14" id="KW-1185">Reference proteome</keyword>
<accession>M1LMQ6</accession>
<keyword evidence="4 10" id="KW-0597">Phosphoprotein</keyword>
<evidence type="ECO:0000256" key="8">
    <source>
        <dbReference type="ARBA" id="ARBA00023163"/>
    </source>
</evidence>
<dbReference type="eggNOG" id="COG2207">
    <property type="taxonomic scope" value="Bacteria"/>
</dbReference>
<dbReference type="SUPFAM" id="SSF52172">
    <property type="entry name" value="CheY-like"/>
    <property type="match status" value="1"/>
</dbReference>
<keyword evidence="8" id="KW-0804">Transcription</keyword>
<dbReference type="InterPro" id="IPR001789">
    <property type="entry name" value="Sig_transdc_resp-reg_receiver"/>
</dbReference>
<evidence type="ECO:0000256" key="4">
    <source>
        <dbReference type="ARBA" id="ARBA00022553"/>
    </source>
</evidence>
<keyword evidence="7" id="KW-0238">DNA-binding</keyword>
<sequence>MLNVLIIDDEPNVRLGLRKIISWEENGFKVCGEGQDAEDGYDKIINLKPDIVLIDIKLPGKLGTDVIKETIEAGFTGKFIIISGYSNFEYAKTGIKYGVKSYILKPVDEDELMDILLKLKKEIETEKRWALKKTVVHYANLQEMILDEKYNFDKEDELNSSYYNYDRFQVVLMLNQRNKKNNLFNLEEFVKTQLENHGDVDIVKFEDLILILFKGFKEERVFKTLDAVKSKLDQEVENPIFITIGTPVNKINKIRSAYNEAKELMEKRFIFLEKGIISKDNIELNFNNIKVDLNEVVFKIYSFVEVNDLEQIEIEFRNIEAAIIKEGYLEEEIKAYSTRIFIELKEKLINDYDSSEIKIINNEEIIKNIYNQLSLKSTIDYLIKNFTDISNQIGTNSSDNIIKRVTGYINRNYYKDIKLESLAEIFNYNSAYLGKLFKSIEGESFNTYLDKIRIEKAKLLLVDDNLKVYQVCEKIGYKNIDYFHSKFKKYVGTSPLSYKKQFDKEE</sequence>
<feature type="domain" description="Response regulatory" evidence="12">
    <location>
        <begin position="3"/>
        <end position="120"/>
    </location>
</feature>
<comment type="function">
    <text evidence="9">May play the central regulatory role in sporulation. It may be an element of the effector pathway responsible for the activation of sporulation genes in response to nutritional stress. Spo0A may act in concert with spo0H (a sigma factor) to control the expression of some genes that are critical to the sporulation process.</text>
</comment>
<keyword evidence="3" id="KW-0963">Cytoplasm</keyword>
<dbReference type="GO" id="GO:0003700">
    <property type="term" value="F:DNA-binding transcription factor activity"/>
    <property type="evidence" value="ECO:0007669"/>
    <property type="project" value="InterPro"/>
</dbReference>
<evidence type="ECO:0000256" key="1">
    <source>
        <dbReference type="ARBA" id="ARBA00004496"/>
    </source>
</evidence>
<feature type="domain" description="HTH araC/xylS-type" evidence="11">
    <location>
        <begin position="403"/>
        <end position="501"/>
    </location>
</feature>
<dbReference type="PROSITE" id="PS00041">
    <property type="entry name" value="HTH_ARAC_FAMILY_1"/>
    <property type="match status" value="1"/>
</dbReference>
<evidence type="ECO:0000256" key="2">
    <source>
        <dbReference type="ARBA" id="ARBA00018672"/>
    </source>
</evidence>
<dbReference type="GO" id="GO:0000160">
    <property type="term" value="P:phosphorelay signal transduction system"/>
    <property type="evidence" value="ECO:0007669"/>
    <property type="project" value="UniProtKB-KW"/>
</dbReference>
<keyword evidence="6" id="KW-0805">Transcription regulation</keyword>
<evidence type="ECO:0000313" key="14">
    <source>
        <dbReference type="Proteomes" id="UP000011728"/>
    </source>
</evidence>
<evidence type="ECO:0000256" key="3">
    <source>
        <dbReference type="ARBA" id="ARBA00022490"/>
    </source>
</evidence>
<dbReference type="SUPFAM" id="SSF46689">
    <property type="entry name" value="Homeodomain-like"/>
    <property type="match status" value="2"/>
</dbReference>
<evidence type="ECO:0000256" key="7">
    <source>
        <dbReference type="ARBA" id="ARBA00023125"/>
    </source>
</evidence>
<dbReference type="Pfam" id="PF12833">
    <property type="entry name" value="HTH_18"/>
    <property type="match status" value="1"/>
</dbReference>
<dbReference type="PROSITE" id="PS01124">
    <property type="entry name" value="HTH_ARAC_FAMILY_2"/>
    <property type="match status" value="1"/>
</dbReference>
<dbReference type="PATRIC" id="fig|931276.5.peg.249"/>
<organism evidence="13 14">
    <name type="scientific">Clostridium saccharoperbutylacetonicum N1-4(HMT)</name>
    <dbReference type="NCBI Taxonomy" id="931276"/>
    <lineage>
        <taxon>Bacteria</taxon>
        <taxon>Bacillati</taxon>
        <taxon>Bacillota</taxon>
        <taxon>Clostridia</taxon>
        <taxon>Eubacteriales</taxon>
        <taxon>Clostridiaceae</taxon>
        <taxon>Clostridium</taxon>
    </lineage>
</organism>
<dbReference type="Gene3D" id="3.40.50.2300">
    <property type="match status" value="1"/>
</dbReference>
<dbReference type="PANTHER" id="PTHR42713">
    <property type="entry name" value="HISTIDINE KINASE-RELATED"/>
    <property type="match status" value="1"/>
</dbReference>
<evidence type="ECO:0000256" key="6">
    <source>
        <dbReference type="ARBA" id="ARBA00023015"/>
    </source>
</evidence>
<dbReference type="AlphaFoldDB" id="M1LMQ6"/>
<dbReference type="InterPro" id="IPR018062">
    <property type="entry name" value="HTH_AraC-typ_CS"/>
</dbReference>
<dbReference type="SMART" id="SM00448">
    <property type="entry name" value="REC"/>
    <property type="match status" value="1"/>
</dbReference>
<protein>
    <recommendedName>
        <fullName evidence="2">Stage 0 sporulation protein A homolog</fullName>
    </recommendedName>
</protein>
<evidence type="ECO:0000256" key="10">
    <source>
        <dbReference type="PROSITE-ProRule" id="PRU00169"/>
    </source>
</evidence>
<dbReference type="Gene3D" id="1.10.10.60">
    <property type="entry name" value="Homeodomain-like"/>
    <property type="match status" value="2"/>
</dbReference>
<dbReference type="Pfam" id="PF00072">
    <property type="entry name" value="Response_reg"/>
    <property type="match status" value="1"/>
</dbReference>
<evidence type="ECO:0000256" key="5">
    <source>
        <dbReference type="ARBA" id="ARBA00023012"/>
    </source>
</evidence>
<dbReference type="KEGG" id="csr:Cspa_c02720"/>
<evidence type="ECO:0000259" key="12">
    <source>
        <dbReference type="PROSITE" id="PS50110"/>
    </source>
</evidence>
<dbReference type="InterPro" id="IPR051552">
    <property type="entry name" value="HptR"/>
</dbReference>
<dbReference type="eggNOG" id="COG4753">
    <property type="taxonomic scope" value="Bacteria"/>
</dbReference>
<dbReference type="RefSeq" id="WP_015390416.1">
    <property type="nucleotide sequence ID" value="NC_020291.1"/>
</dbReference>
<dbReference type="CDD" id="cd17536">
    <property type="entry name" value="REC_YesN-like"/>
    <property type="match status" value="1"/>
</dbReference>
<reference evidence="13 14" key="1">
    <citation type="submission" date="2013-02" db="EMBL/GenBank/DDBJ databases">
        <title>Genome sequence of Clostridium saccharoperbutylacetonicum N1-4(HMT).</title>
        <authorList>
            <person name="Poehlein A."/>
            <person name="Daniel R."/>
        </authorList>
    </citation>
    <scope>NUCLEOTIDE SEQUENCE [LARGE SCALE GENOMIC DNA]</scope>
    <source>
        <strain evidence="14">N1-4(HMT)</strain>
    </source>
</reference>
<dbReference type="STRING" id="36745.CLSAP_02690"/>
<gene>
    <name evidence="13" type="ORF">Cspa_c02720</name>
</gene>
<dbReference type="Proteomes" id="UP000011728">
    <property type="component" value="Chromosome"/>
</dbReference>
<dbReference type="OrthoDB" id="9794370at2"/>
<dbReference type="InterPro" id="IPR018060">
    <property type="entry name" value="HTH_AraC"/>
</dbReference>
<proteinExistence type="predicted"/>
<dbReference type="HOGENOM" id="CLU_000445_5_0_9"/>
<dbReference type="SMART" id="SM00342">
    <property type="entry name" value="HTH_ARAC"/>
    <property type="match status" value="1"/>
</dbReference>
<dbReference type="EMBL" id="CP004121">
    <property type="protein sequence ID" value="AGF54090.1"/>
    <property type="molecule type" value="Genomic_DNA"/>
</dbReference>
<dbReference type="PANTHER" id="PTHR42713:SF3">
    <property type="entry name" value="TRANSCRIPTIONAL REGULATORY PROTEIN HPTR"/>
    <property type="match status" value="1"/>
</dbReference>
<dbReference type="GO" id="GO:0005737">
    <property type="term" value="C:cytoplasm"/>
    <property type="evidence" value="ECO:0007669"/>
    <property type="project" value="UniProtKB-SubCell"/>
</dbReference>
<comment type="subcellular location">
    <subcellularLocation>
        <location evidence="1">Cytoplasm</location>
    </subcellularLocation>
</comment>
<dbReference type="InterPro" id="IPR011006">
    <property type="entry name" value="CheY-like_superfamily"/>
</dbReference>
<name>M1LMQ6_9CLOT</name>
<dbReference type="InterPro" id="IPR009057">
    <property type="entry name" value="Homeodomain-like_sf"/>
</dbReference>
<dbReference type="GO" id="GO:0043565">
    <property type="term" value="F:sequence-specific DNA binding"/>
    <property type="evidence" value="ECO:0007669"/>
    <property type="project" value="InterPro"/>
</dbReference>
<evidence type="ECO:0000256" key="9">
    <source>
        <dbReference type="ARBA" id="ARBA00024867"/>
    </source>
</evidence>
<feature type="modified residue" description="4-aspartylphosphate" evidence="10">
    <location>
        <position position="55"/>
    </location>
</feature>
<evidence type="ECO:0000259" key="11">
    <source>
        <dbReference type="PROSITE" id="PS01124"/>
    </source>
</evidence>
<keyword evidence="5" id="KW-0902">Two-component regulatory system</keyword>